<feature type="compositionally biased region" description="Polar residues" evidence="1">
    <location>
        <begin position="59"/>
        <end position="69"/>
    </location>
</feature>
<comment type="caution">
    <text evidence="2">The sequence shown here is derived from an EMBL/GenBank/DDBJ whole genome shotgun (WGS) entry which is preliminary data.</text>
</comment>
<organism evidence="2 3">
    <name type="scientific">Fasciolopsis buskii</name>
    <dbReference type="NCBI Taxonomy" id="27845"/>
    <lineage>
        <taxon>Eukaryota</taxon>
        <taxon>Metazoa</taxon>
        <taxon>Spiralia</taxon>
        <taxon>Lophotrochozoa</taxon>
        <taxon>Platyhelminthes</taxon>
        <taxon>Trematoda</taxon>
        <taxon>Digenea</taxon>
        <taxon>Plagiorchiida</taxon>
        <taxon>Echinostomata</taxon>
        <taxon>Echinostomatoidea</taxon>
        <taxon>Fasciolidae</taxon>
        <taxon>Fasciolopsis</taxon>
    </lineage>
</organism>
<sequence>MGNFCCRKPNGDSPSATNTQAADYSGIIRKSATVPTPAVQPPHTSPSSMESTNEKKAVTNPQSGLNSKSKNSDNRTLDGRTEKLRLTFAGDWSPIHKTEETVPEKSLKNKSGNVDRYADFVELEHHLSELIDDNPPSKDWNHKLVQTYPVQYIVLGKETEKPIYQLTIHVSDESVSAKRSFLAFYQIQPHLMLPADFVVWCQNNRMYNTISDSINLYRVSECYGPGSTSLRSLINEKGVTGIHMTDRFFTPRGVYRAIVFQARSMPCVYRLVKRYIQRLSWSDYMRVRCSLPDILTIEHSEWKRDREAGKLHS</sequence>
<dbReference type="OrthoDB" id="6236063at2759"/>
<feature type="region of interest" description="Disordered" evidence="1">
    <location>
        <begin position="1"/>
        <end position="80"/>
    </location>
</feature>
<dbReference type="Proteomes" id="UP000728185">
    <property type="component" value="Unassembled WGS sequence"/>
</dbReference>
<evidence type="ECO:0000313" key="3">
    <source>
        <dbReference type="Proteomes" id="UP000728185"/>
    </source>
</evidence>
<feature type="compositionally biased region" description="Basic and acidic residues" evidence="1">
    <location>
        <begin position="70"/>
        <end position="80"/>
    </location>
</feature>
<proteinExistence type="predicted"/>
<protein>
    <submittedName>
        <fullName evidence="2">Uncharacterized protein</fullName>
    </submittedName>
</protein>
<dbReference type="AlphaFoldDB" id="A0A8E0VGB4"/>
<feature type="compositionally biased region" description="Polar residues" evidence="1">
    <location>
        <begin position="12"/>
        <end position="22"/>
    </location>
</feature>
<evidence type="ECO:0000313" key="2">
    <source>
        <dbReference type="EMBL" id="KAA0184279.1"/>
    </source>
</evidence>
<dbReference type="EMBL" id="LUCM01011210">
    <property type="protein sequence ID" value="KAA0184279.1"/>
    <property type="molecule type" value="Genomic_DNA"/>
</dbReference>
<accession>A0A8E0VGB4</accession>
<reference evidence="2" key="1">
    <citation type="submission" date="2019-05" db="EMBL/GenBank/DDBJ databases">
        <title>Annotation for the trematode Fasciolopsis buski.</title>
        <authorList>
            <person name="Choi Y.-J."/>
        </authorList>
    </citation>
    <scope>NUCLEOTIDE SEQUENCE</scope>
    <source>
        <strain evidence="2">HT</strain>
        <tissue evidence="2">Whole worm</tissue>
    </source>
</reference>
<name>A0A8E0VGB4_9TREM</name>
<evidence type="ECO:0000256" key="1">
    <source>
        <dbReference type="SAM" id="MobiDB-lite"/>
    </source>
</evidence>
<keyword evidence="3" id="KW-1185">Reference proteome</keyword>
<gene>
    <name evidence="2" type="ORF">FBUS_08676</name>
</gene>